<name>A0A6V8NIU5_9ACTN</name>
<feature type="domain" description="GerMN" evidence="2">
    <location>
        <begin position="73"/>
        <end position="163"/>
    </location>
</feature>
<evidence type="ECO:0000313" key="3">
    <source>
        <dbReference type="EMBL" id="GFP19977.1"/>
    </source>
</evidence>
<dbReference type="Pfam" id="PF10646">
    <property type="entry name" value="Germane"/>
    <property type="match status" value="1"/>
</dbReference>
<sequence length="187" mass="20416">MRKLTWLLLLSLLLTVSGCALLNGEPRSMPPQNGDRPPAAADNLRATVFYLPTADWQSLVPVRMGGPWETSIAKATLGLLVEGNVPQKMLDLGLGPLLPAGTTVLGLTIRQGVALVDLSKEFLNYNLAHEQVVIYSLVYTLTEFPSILQLELLVEGKKPDLPGGMQLSERLSRKDGLNLEFSTELRP</sequence>
<dbReference type="AlphaFoldDB" id="A0A6V8NIU5"/>
<dbReference type="SMART" id="SM00909">
    <property type="entry name" value="Germane"/>
    <property type="match status" value="1"/>
</dbReference>
<proteinExistence type="predicted"/>
<keyword evidence="1" id="KW-0732">Signal</keyword>
<evidence type="ECO:0000259" key="2">
    <source>
        <dbReference type="SMART" id="SM00909"/>
    </source>
</evidence>
<gene>
    <name evidence="3" type="ORF">HKBW3S03_01481</name>
</gene>
<comment type="caution">
    <text evidence="3">The sequence shown here is derived from an EMBL/GenBank/DDBJ whole genome shotgun (WGS) entry which is preliminary data.</text>
</comment>
<dbReference type="InterPro" id="IPR019606">
    <property type="entry name" value="GerMN"/>
</dbReference>
<dbReference type="PROSITE" id="PS51257">
    <property type="entry name" value="PROKAR_LIPOPROTEIN"/>
    <property type="match status" value="1"/>
</dbReference>
<protein>
    <submittedName>
        <fullName evidence="3">Germination protein M</fullName>
    </submittedName>
</protein>
<reference evidence="3 4" key="1">
    <citation type="journal article" date="2020" name="Front. Microbiol.">
        <title>Single-cell genomics of novel Actinobacteria with the Wood-Ljungdahl pathway discovered in a serpentinizing system.</title>
        <authorList>
            <person name="Merino N."/>
            <person name="Kawai M."/>
            <person name="Boyd E.S."/>
            <person name="Colman D.R."/>
            <person name="McGlynn S.E."/>
            <person name="Nealson K.H."/>
            <person name="Kurokawa K."/>
            <person name="Hongoh Y."/>
        </authorList>
    </citation>
    <scope>NUCLEOTIDE SEQUENCE [LARGE SCALE GENOMIC DNA]</scope>
    <source>
        <strain evidence="3 4">S03</strain>
    </source>
</reference>
<evidence type="ECO:0000313" key="4">
    <source>
        <dbReference type="Proteomes" id="UP000574717"/>
    </source>
</evidence>
<feature type="chain" id="PRO_5028084263" evidence="1">
    <location>
        <begin position="23"/>
        <end position="187"/>
    </location>
</feature>
<dbReference type="EMBL" id="BLRU01000198">
    <property type="protein sequence ID" value="GFP19977.1"/>
    <property type="molecule type" value="Genomic_DNA"/>
</dbReference>
<accession>A0A6V8NIU5</accession>
<evidence type="ECO:0000256" key="1">
    <source>
        <dbReference type="SAM" id="SignalP"/>
    </source>
</evidence>
<feature type="signal peptide" evidence="1">
    <location>
        <begin position="1"/>
        <end position="22"/>
    </location>
</feature>
<organism evidence="3 4">
    <name type="scientific">Candidatus Hakubella thermalkaliphila</name>
    <dbReference type="NCBI Taxonomy" id="2754717"/>
    <lineage>
        <taxon>Bacteria</taxon>
        <taxon>Bacillati</taxon>
        <taxon>Actinomycetota</taxon>
        <taxon>Actinomycetota incertae sedis</taxon>
        <taxon>Candidatus Hakubellales</taxon>
        <taxon>Candidatus Hakubellaceae</taxon>
        <taxon>Candidatus Hakubella</taxon>
    </lineage>
</organism>
<dbReference type="RefSeq" id="WP_176237136.1">
    <property type="nucleotide sequence ID" value="NZ_BLRU01000198.1"/>
</dbReference>
<dbReference type="Proteomes" id="UP000574717">
    <property type="component" value="Unassembled WGS sequence"/>
</dbReference>